<proteinExistence type="predicted"/>
<sequence length="358" mass="41672">MSKLAELKRQYDERWHYPPPMPTGKVTDISCGAEPVFCGDKAIYGHNERPVYKACWEHPIAMPLQTQLGVCWEYPPERYKRRPLPPPCRGSSIPLHLLEPTFEHCKNLYTRGDFQLEQCVHQQLLVLDEKLGHLTRVLAQARPLQIQKVKEMRYHGVRYRLLAVNTACTKLYPEYLSRMTEERALCEFQRAYNEVNESNTELMAAFLDMRVSMPELEVRLSRLDKSLKSPFQLELEPVMQAIEDLNTYFFGVVVKMKSWAELMDPMKEHSVEDYLALLTKQSNFNDFMSSGMENCTCKRGDKKDPLKPYLPCWCQHSNPCEIHTNAKEFGAFPKICDHKESSDTSMLEKAVEAQRQRQ</sequence>
<protein>
    <submittedName>
        <fullName evidence="2">Uncharacterized protein</fullName>
    </submittedName>
</protein>
<dbReference type="OrthoDB" id="8056520at2759"/>
<dbReference type="GeneID" id="108084196"/>
<dbReference type="AlphaFoldDB" id="A0A6P4JM60"/>
<dbReference type="RefSeq" id="XP_017035788.1">
    <property type="nucleotide sequence ID" value="XM_017180299.2"/>
</dbReference>
<dbReference type="Proteomes" id="UP001652661">
    <property type="component" value="Chromosome 3R"/>
</dbReference>
<organism evidence="1 2">
    <name type="scientific">Drosophila kikkawai</name>
    <name type="common">Fruit fly</name>
    <dbReference type="NCBI Taxonomy" id="30033"/>
    <lineage>
        <taxon>Eukaryota</taxon>
        <taxon>Metazoa</taxon>
        <taxon>Ecdysozoa</taxon>
        <taxon>Arthropoda</taxon>
        <taxon>Hexapoda</taxon>
        <taxon>Insecta</taxon>
        <taxon>Pterygota</taxon>
        <taxon>Neoptera</taxon>
        <taxon>Endopterygota</taxon>
        <taxon>Diptera</taxon>
        <taxon>Brachycera</taxon>
        <taxon>Muscomorpha</taxon>
        <taxon>Ephydroidea</taxon>
        <taxon>Drosophilidae</taxon>
        <taxon>Drosophila</taxon>
        <taxon>Sophophora</taxon>
    </lineage>
</organism>
<accession>A0A6P4JM60</accession>
<name>A0A6P4JM60_DROKI</name>
<evidence type="ECO:0000313" key="1">
    <source>
        <dbReference type="Proteomes" id="UP001652661"/>
    </source>
</evidence>
<reference evidence="2" key="1">
    <citation type="submission" date="2025-08" db="UniProtKB">
        <authorList>
            <consortium name="RefSeq"/>
        </authorList>
    </citation>
    <scope>IDENTIFICATION</scope>
    <source>
        <strain evidence="2">14028-0561.14</strain>
        <tissue evidence="2">Whole fly</tissue>
    </source>
</reference>
<gene>
    <name evidence="2" type="primary">LOC108084196</name>
</gene>
<keyword evidence="1" id="KW-1185">Reference proteome</keyword>
<evidence type="ECO:0000313" key="2">
    <source>
        <dbReference type="RefSeq" id="XP_017035788.1"/>
    </source>
</evidence>